<dbReference type="AlphaFoldDB" id="A0A4Y9EPL7"/>
<reference evidence="2 3" key="1">
    <citation type="submission" date="2019-02" db="EMBL/GenBank/DDBJ databases">
        <title>Polymorphobacter sp. isolated from the lake at the Tibet of China.</title>
        <authorList>
            <person name="Li A."/>
        </authorList>
    </citation>
    <scope>NUCLEOTIDE SEQUENCE [LARGE SCALE GENOMIC DNA]</scope>
    <source>
        <strain evidence="2 3">DJ1R-1</strain>
    </source>
</reference>
<gene>
    <name evidence="2" type="ORF">EUV02_10470</name>
</gene>
<comment type="caution">
    <text evidence="2">The sequence shown here is derived from an EMBL/GenBank/DDBJ whole genome shotgun (WGS) entry which is preliminary data.</text>
</comment>
<name>A0A4Y9EPL7_9SPHN</name>
<dbReference type="InterPro" id="IPR036291">
    <property type="entry name" value="NAD(P)-bd_dom_sf"/>
</dbReference>
<dbReference type="Pfam" id="PF01370">
    <property type="entry name" value="Epimerase"/>
    <property type="match status" value="1"/>
</dbReference>
<sequence>MQEEVLVLGYGPVGRATVAALLAGGGSVRVAQRSRPADLPPGVGFTSCDVLDPASVNAALAGAAQIVVTIGLPYDGAVWLRDWPRAMTNLLEGCAATGARMVFVDNLYMYGAQDRPLTEDMPLAAKGRKPAARAEVTRLWQAARDRVRVAALRAPDFYGPGVTQSHLGDMAFGALARGKTAQLAAPADMPHDFAYVPDIGRAVVMLLDAPDSDFGQVWHMPCAPTQTMRQILALGAGGKPRLLSIPLALLPLLGLAVPMLREMAEMRFQWDRPYHVDARRFSQRFGLVLTPFAIGAVETARSFAGSTATDVFGAAQAA</sequence>
<proteinExistence type="predicted"/>
<dbReference type="RefSeq" id="WP_135246166.1">
    <property type="nucleotide sequence ID" value="NZ_SIHO01000002.1"/>
</dbReference>
<feature type="domain" description="NAD-dependent epimerase/dehydratase" evidence="1">
    <location>
        <begin position="5"/>
        <end position="213"/>
    </location>
</feature>
<dbReference type="SUPFAM" id="SSF51735">
    <property type="entry name" value="NAD(P)-binding Rossmann-fold domains"/>
    <property type="match status" value="1"/>
</dbReference>
<evidence type="ECO:0000313" key="2">
    <source>
        <dbReference type="EMBL" id="TFU03574.1"/>
    </source>
</evidence>
<dbReference type="InterPro" id="IPR001509">
    <property type="entry name" value="Epimerase_deHydtase"/>
</dbReference>
<dbReference type="Gene3D" id="3.40.50.720">
    <property type="entry name" value="NAD(P)-binding Rossmann-like Domain"/>
    <property type="match status" value="1"/>
</dbReference>
<keyword evidence="3" id="KW-1185">Reference proteome</keyword>
<protein>
    <submittedName>
        <fullName evidence="2">NAD-dependent epimerase/dehydratase family protein</fullName>
    </submittedName>
</protein>
<organism evidence="2 3">
    <name type="scientific">Glacieibacterium arshaanense</name>
    <dbReference type="NCBI Taxonomy" id="2511025"/>
    <lineage>
        <taxon>Bacteria</taxon>
        <taxon>Pseudomonadati</taxon>
        <taxon>Pseudomonadota</taxon>
        <taxon>Alphaproteobacteria</taxon>
        <taxon>Sphingomonadales</taxon>
        <taxon>Sphingosinicellaceae</taxon>
        <taxon>Glacieibacterium</taxon>
    </lineage>
</organism>
<dbReference type="OrthoDB" id="7170465at2"/>
<dbReference type="EMBL" id="SIHO01000002">
    <property type="protein sequence ID" value="TFU03574.1"/>
    <property type="molecule type" value="Genomic_DNA"/>
</dbReference>
<accession>A0A4Y9EPL7</accession>
<evidence type="ECO:0000259" key="1">
    <source>
        <dbReference type="Pfam" id="PF01370"/>
    </source>
</evidence>
<evidence type="ECO:0000313" key="3">
    <source>
        <dbReference type="Proteomes" id="UP000297737"/>
    </source>
</evidence>
<dbReference type="Proteomes" id="UP000297737">
    <property type="component" value="Unassembled WGS sequence"/>
</dbReference>